<dbReference type="KEGG" id="vhy:G7082_06545"/>
<dbReference type="Proteomes" id="UP000501747">
    <property type="component" value="Chromosome"/>
</dbReference>
<evidence type="ECO:0000313" key="2">
    <source>
        <dbReference type="Proteomes" id="UP000501747"/>
    </source>
</evidence>
<evidence type="ECO:0000313" key="1">
    <source>
        <dbReference type="EMBL" id="QIL48171.1"/>
    </source>
</evidence>
<protein>
    <submittedName>
        <fullName evidence="1">Uncharacterized protein</fullName>
    </submittedName>
</protein>
<sequence length="237" mass="27218">MEYMGELNILQWTGEYFIQIPTGFKEKGLEEDDIMAIVRDAVTSEEIKDLKDMESISTSLPLKKKTAKEVIGKIAKDAADQGMSFLVDTLIETTLDIDMGTDNKKSIFGELFTMVMDEEERSYIASIGKYEKDQLFFESIIPTSETVQKFFKTEYEADFFTTHVALNTFEATGIFEIEEVAEAFFEQIVKSDKMAEEVEFVIFSYKGFDYELSRLSKQELSYNLFTMEIDLEGKSEV</sequence>
<keyword evidence="2" id="KW-1185">Reference proteome</keyword>
<reference evidence="1 2" key="1">
    <citation type="submission" date="2020-03" db="EMBL/GenBank/DDBJ databases">
        <title>Vagococcus sp. nov., isolated from beetles.</title>
        <authorList>
            <person name="Hyun D.-W."/>
            <person name="Bae J.-W."/>
        </authorList>
    </citation>
    <scope>NUCLEOTIDE SEQUENCE [LARGE SCALE GENOMIC DNA]</scope>
    <source>
        <strain evidence="1 2">HDW17B</strain>
    </source>
</reference>
<proteinExistence type="predicted"/>
<accession>A0A6G8ASX0</accession>
<dbReference type="AlphaFoldDB" id="A0A6G8ASX0"/>
<dbReference type="EMBL" id="CP049887">
    <property type="protein sequence ID" value="QIL48171.1"/>
    <property type="molecule type" value="Genomic_DNA"/>
</dbReference>
<name>A0A6G8ASX0_9ENTE</name>
<organism evidence="1 2">
    <name type="scientific">Vagococcus hydrophili</name>
    <dbReference type="NCBI Taxonomy" id="2714947"/>
    <lineage>
        <taxon>Bacteria</taxon>
        <taxon>Bacillati</taxon>
        <taxon>Bacillota</taxon>
        <taxon>Bacilli</taxon>
        <taxon>Lactobacillales</taxon>
        <taxon>Enterococcaceae</taxon>
        <taxon>Vagococcus</taxon>
    </lineage>
</organism>
<dbReference type="RefSeq" id="WP_166034319.1">
    <property type="nucleotide sequence ID" value="NZ_CP049887.1"/>
</dbReference>
<gene>
    <name evidence="1" type="ORF">G7082_06545</name>
</gene>